<feature type="chain" id="PRO_5046900486" evidence="2">
    <location>
        <begin position="28"/>
        <end position="159"/>
    </location>
</feature>
<feature type="signal peptide" evidence="2">
    <location>
        <begin position="1"/>
        <end position="27"/>
    </location>
</feature>
<evidence type="ECO:0000313" key="3">
    <source>
        <dbReference type="EMBL" id="MCQ8239778.1"/>
    </source>
</evidence>
<keyword evidence="2" id="KW-0732">Signal</keyword>
<accession>A0ABT1VTW6</accession>
<dbReference type="EMBL" id="JAMZEJ010000002">
    <property type="protein sequence ID" value="MCQ8239778.1"/>
    <property type="molecule type" value="Genomic_DNA"/>
</dbReference>
<feature type="region of interest" description="Disordered" evidence="1">
    <location>
        <begin position="37"/>
        <end position="95"/>
    </location>
</feature>
<protein>
    <submittedName>
        <fullName evidence="3">Uncharacterized protein</fullName>
    </submittedName>
</protein>
<dbReference type="Proteomes" id="UP001524547">
    <property type="component" value="Unassembled WGS sequence"/>
</dbReference>
<organism evidence="3 4">
    <name type="scientific">Rhizosaccharibacter radicis</name>
    <dbReference type="NCBI Taxonomy" id="2782605"/>
    <lineage>
        <taxon>Bacteria</taxon>
        <taxon>Pseudomonadati</taxon>
        <taxon>Pseudomonadota</taxon>
        <taxon>Alphaproteobacteria</taxon>
        <taxon>Acetobacterales</taxon>
        <taxon>Acetobacteraceae</taxon>
        <taxon>Rhizosaccharibacter</taxon>
    </lineage>
</organism>
<evidence type="ECO:0000256" key="1">
    <source>
        <dbReference type="SAM" id="MobiDB-lite"/>
    </source>
</evidence>
<reference evidence="3 4" key="1">
    <citation type="submission" date="2022-06" db="EMBL/GenBank/DDBJ databases">
        <title>Rhizosaccharibacter gen. nov. sp. nov. KSS12, endophytic bacteria isolated from sugarcane.</title>
        <authorList>
            <person name="Pitiwittayakul N."/>
        </authorList>
    </citation>
    <scope>NUCLEOTIDE SEQUENCE [LARGE SCALE GENOMIC DNA]</scope>
    <source>
        <strain evidence="3 4">KSS12</strain>
    </source>
</reference>
<feature type="compositionally biased region" description="Low complexity" evidence="1">
    <location>
        <begin position="37"/>
        <end position="67"/>
    </location>
</feature>
<name>A0ABT1VTW6_9PROT</name>
<comment type="caution">
    <text evidence="3">The sequence shown here is derived from an EMBL/GenBank/DDBJ whole genome shotgun (WGS) entry which is preliminary data.</text>
</comment>
<proteinExistence type="predicted"/>
<sequence length="159" mass="15807">MTKSFTYGRAALVAGAFLIGGAGAAMAQQTPATPAPAAAAPAATAPAGGAMKPGMAMPSAPSVPAPGKTGPAAVPSSTTMPMDSHKQAAEVGNPTFPNAIDGKYSSLKPAKAIQQTCLAQYKANKSDPASGTNGGLKWIQKGGGYYSECSKHLKMAAKQ</sequence>
<keyword evidence="4" id="KW-1185">Reference proteome</keyword>
<evidence type="ECO:0000256" key="2">
    <source>
        <dbReference type="SAM" id="SignalP"/>
    </source>
</evidence>
<gene>
    <name evidence="3" type="ORF">NFI88_02845</name>
</gene>
<evidence type="ECO:0000313" key="4">
    <source>
        <dbReference type="Proteomes" id="UP001524547"/>
    </source>
</evidence>
<dbReference type="RefSeq" id="WP_422918529.1">
    <property type="nucleotide sequence ID" value="NZ_JAMZEJ010000002.1"/>
</dbReference>